<protein>
    <submittedName>
        <fullName evidence="2">Uncharacterized protein YjeT (DUF2065 family)</fullName>
    </submittedName>
</protein>
<accession>A0AAE3L0P7</accession>
<dbReference type="PANTHER" id="PTHR38602:SF1">
    <property type="entry name" value="INNER MEMBRANE PROTEIN"/>
    <property type="match status" value="1"/>
</dbReference>
<dbReference type="InterPro" id="IPR019201">
    <property type="entry name" value="DUF2065"/>
</dbReference>
<dbReference type="Proteomes" id="UP001204445">
    <property type="component" value="Unassembled WGS sequence"/>
</dbReference>
<evidence type="ECO:0000256" key="1">
    <source>
        <dbReference type="SAM" id="Phobius"/>
    </source>
</evidence>
<proteinExistence type="predicted"/>
<dbReference type="EMBL" id="JANUCT010000002">
    <property type="protein sequence ID" value="MCS3902395.1"/>
    <property type="molecule type" value="Genomic_DNA"/>
</dbReference>
<organism evidence="2 3">
    <name type="scientific">Methylohalomonas lacus</name>
    <dbReference type="NCBI Taxonomy" id="398773"/>
    <lineage>
        <taxon>Bacteria</taxon>
        <taxon>Pseudomonadati</taxon>
        <taxon>Pseudomonadota</taxon>
        <taxon>Gammaproteobacteria</taxon>
        <taxon>Methylohalomonadales</taxon>
        <taxon>Methylohalomonadaceae</taxon>
        <taxon>Methylohalomonas</taxon>
    </lineage>
</organism>
<keyword evidence="3" id="KW-1185">Reference proteome</keyword>
<keyword evidence="1" id="KW-0812">Transmembrane</keyword>
<name>A0AAE3L0P7_9GAMM</name>
<comment type="caution">
    <text evidence="2">The sequence shown here is derived from an EMBL/GenBank/DDBJ whole genome shotgun (WGS) entry which is preliminary data.</text>
</comment>
<evidence type="ECO:0000313" key="3">
    <source>
        <dbReference type="Proteomes" id="UP001204445"/>
    </source>
</evidence>
<feature type="transmembrane region" description="Helical" evidence="1">
    <location>
        <begin position="40"/>
        <end position="60"/>
    </location>
</feature>
<dbReference type="Pfam" id="PF09838">
    <property type="entry name" value="DUF2065"/>
    <property type="match status" value="1"/>
</dbReference>
<sequence>MWIELITALALVCVIEGIMPFLSPAGFRRAMLQASQLDDATLRVIGLGSMILGTALLYLVH</sequence>
<keyword evidence="1" id="KW-1133">Transmembrane helix</keyword>
<gene>
    <name evidence="2" type="ORF">J2T55_000391</name>
</gene>
<dbReference type="AlphaFoldDB" id="A0AAE3L0P7"/>
<reference evidence="2" key="1">
    <citation type="submission" date="2022-08" db="EMBL/GenBank/DDBJ databases">
        <title>Genomic Encyclopedia of Type Strains, Phase III (KMG-III): the genomes of soil and plant-associated and newly described type strains.</title>
        <authorList>
            <person name="Whitman W."/>
        </authorList>
    </citation>
    <scope>NUCLEOTIDE SEQUENCE</scope>
    <source>
        <strain evidence="2">HMT 1</strain>
    </source>
</reference>
<evidence type="ECO:0000313" key="2">
    <source>
        <dbReference type="EMBL" id="MCS3902395.1"/>
    </source>
</evidence>
<keyword evidence="1" id="KW-0472">Membrane</keyword>
<dbReference type="RefSeq" id="WP_259053910.1">
    <property type="nucleotide sequence ID" value="NZ_JANUCT010000002.1"/>
</dbReference>
<dbReference type="PANTHER" id="PTHR38602">
    <property type="entry name" value="INNER MEMBRANE PROTEIN-RELATED"/>
    <property type="match status" value="1"/>
</dbReference>